<feature type="transmembrane region" description="Helical" evidence="7">
    <location>
        <begin position="711"/>
        <end position="733"/>
    </location>
</feature>
<dbReference type="Pfam" id="PF02687">
    <property type="entry name" value="FtsX"/>
    <property type="match status" value="2"/>
</dbReference>
<dbReference type="Pfam" id="PF12704">
    <property type="entry name" value="MacB_PCD"/>
    <property type="match status" value="1"/>
</dbReference>
<dbReference type="RefSeq" id="WP_289504001.1">
    <property type="nucleotide sequence ID" value="NZ_CP116805.1"/>
</dbReference>
<dbReference type="GO" id="GO:0098797">
    <property type="term" value="C:plasma membrane protein complex"/>
    <property type="evidence" value="ECO:0007669"/>
    <property type="project" value="TreeGrafter"/>
</dbReference>
<feature type="transmembrane region" description="Helical" evidence="7">
    <location>
        <begin position="669"/>
        <end position="691"/>
    </location>
</feature>
<name>A0AAE9XNI7_9PROT</name>
<keyword evidence="11" id="KW-1185">Reference proteome</keyword>
<feature type="transmembrane region" description="Helical" evidence="7">
    <location>
        <begin position="371"/>
        <end position="391"/>
    </location>
</feature>
<proteinExistence type="inferred from homology"/>
<dbReference type="KEGG" id="gso:PH603_00725"/>
<evidence type="ECO:0000256" key="7">
    <source>
        <dbReference type="SAM" id="Phobius"/>
    </source>
</evidence>
<keyword evidence="6 7" id="KW-0472">Membrane</keyword>
<sequence length="796" mass="86305">MIALLARLGLKSRPLTLKLIRMLGSMRLQVLAVSLVVTAGTAVHVMMNGVVNSLFITRDTYYAEAMMAHLWAPAVRIPGGIVETLAHHPGVARAEPRIAAAAILDMPGEAAPVKARVISLPEGRQPFINRLHLTGGHLPDAHTDDLVIADEFAEAHGLKPGDTIEAVLYGAKKSFRITGTALSAEFIYAIPPGELIPDPRRFAVFWMPERAVSRAFKMEGAYNEILIRLLPGAMEADVKAAADRLLLPYGGGNTYGRDTQLSNQFIESEFQQLNVTGGIIPPIFMGVAAYLLNIVVSRITDQERGQIGLMKAFGYTDAAIARHYLIFAYAMVALGVAAGFIVGTRMGGGLAEIYRAYYQFPSLEFTAGLPVYLQGLGLAFLAATVGVFIAMRRVIALRPAVAMAPPAPTDYSHLRLDSPLFAKLDQGLRLILRHLVRWPVRSALTCLGIALGMTIMVAAHSMFDGVNFMMQLQFQSLNRQDVTVGFIEDQGEGIVHEMAALPGVQRVEPFYAAPAILKAGTYERALSLTGRWPDTKLSLMENEAGEAVPVPPYGLAISESLSERLQVGVGDTIHVEFRTGARKRVDLPVVHIFTTYIGLSALIDHDELASLTGLGPRVSGVHLEVDPARMDDLYAALKKAPKVAAVTSNANAYKVMRAMMDENLNTMNLFNTAFASLIAFGVVFSSARISFAERVREIATLRVLGFSRGDVNLVLLGELGILIFLALPLGGFMGRQLAGMLATEMSSELFRVPEVTAPWTYGYATLIIVIAAAISGWMVMKQVRTLDLVSALKYSD</sequence>
<feature type="domain" description="MacB-like periplasmic core" evidence="9">
    <location>
        <begin position="442"/>
        <end position="638"/>
    </location>
</feature>
<reference evidence="10" key="1">
    <citation type="submission" date="2023-01" db="EMBL/GenBank/DDBJ databases">
        <title>The genome sequence of Kordiimonadaceae bacterium 6D33.</title>
        <authorList>
            <person name="Liu Y."/>
        </authorList>
    </citation>
    <scope>NUCLEOTIDE SEQUENCE</scope>
    <source>
        <strain evidence="10">6D33</strain>
    </source>
</reference>
<accession>A0AAE9XNI7</accession>
<comment type="similarity">
    <text evidence="2">Belongs to the ABC-4 integral membrane protein family. LolC/E subfamily.</text>
</comment>
<gene>
    <name evidence="10" type="ORF">PH603_00725</name>
</gene>
<feature type="transmembrane region" description="Helical" evidence="7">
    <location>
        <begin position="443"/>
        <end position="463"/>
    </location>
</feature>
<evidence type="ECO:0000259" key="8">
    <source>
        <dbReference type="Pfam" id="PF02687"/>
    </source>
</evidence>
<dbReference type="Proteomes" id="UP001217500">
    <property type="component" value="Chromosome"/>
</dbReference>
<keyword evidence="3" id="KW-1003">Cell membrane</keyword>
<evidence type="ECO:0000259" key="9">
    <source>
        <dbReference type="Pfam" id="PF12704"/>
    </source>
</evidence>
<dbReference type="GO" id="GO:0044874">
    <property type="term" value="P:lipoprotein localization to outer membrane"/>
    <property type="evidence" value="ECO:0007669"/>
    <property type="project" value="TreeGrafter"/>
</dbReference>
<evidence type="ECO:0000313" key="11">
    <source>
        <dbReference type="Proteomes" id="UP001217500"/>
    </source>
</evidence>
<dbReference type="InterPro" id="IPR051447">
    <property type="entry name" value="Lipoprotein-release_system"/>
</dbReference>
<comment type="subcellular location">
    <subcellularLocation>
        <location evidence="1">Cell membrane</location>
        <topology evidence="1">Multi-pass membrane protein</topology>
    </subcellularLocation>
</comment>
<dbReference type="AlphaFoldDB" id="A0AAE9XNI7"/>
<evidence type="ECO:0000256" key="6">
    <source>
        <dbReference type="ARBA" id="ARBA00023136"/>
    </source>
</evidence>
<protein>
    <submittedName>
        <fullName evidence="10">ABC transporter permease</fullName>
    </submittedName>
</protein>
<dbReference type="PANTHER" id="PTHR30489:SF0">
    <property type="entry name" value="LIPOPROTEIN-RELEASING SYSTEM TRANSMEMBRANE PROTEIN LOLE"/>
    <property type="match status" value="1"/>
</dbReference>
<evidence type="ECO:0000313" key="10">
    <source>
        <dbReference type="EMBL" id="WCL54282.1"/>
    </source>
</evidence>
<dbReference type="InterPro" id="IPR025857">
    <property type="entry name" value="MacB_PCD"/>
</dbReference>
<feature type="transmembrane region" description="Helical" evidence="7">
    <location>
        <begin position="279"/>
        <end position="300"/>
    </location>
</feature>
<evidence type="ECO:0000256" key="1">
    <source>
        <dbReference type="ARBA" id="ARBA00004651"/>
    </source>
</evidence>
<keyword evidence="4 7" id="KW-0812">Transmembrane</keyword>
<feature type="domain" description="ABC3 transporter permease C-terminal" evidence="8">
    <location>
        <begin position="281"/>
        <end position="396"/>
    </location>
</feature>
<dbReference type="PANTHER" id="PTHR30489">
    <property type="entry name" value="LIPOPROTEIN-RELEASING SYSTEM TRANSMEMBRANE PROTEIN LOLE"/>
    <property type="match status" value="1"/>
</dbReference>
<dbReference type="InterPro" id="IPR003838">
    <property type="entry name" value="ABC3_permease_C"/>
</dbReference>
<evidence type="ECO:0000256" key="4">
    <source>
        <dbReference type="ARBA" id="ARBA00022692"/>
    </source>
</evidence>
<dbReference type="EMBL" id="CP116805">
    <property type="protein sequence ID" value="WCL54282.1"/>
    <property type="molecule type" value="Genomic_DNA"/>
</dbReference>
<organism evidence="10 11">
    <name type="scientific">Gimibacter soli</name>
    <dbReference type="NCBI Taxonomy" id="3024400"/>
    <lineage>
        <taxon>Bacteria</taxon>
        <taxon>Pseudomonadati</taxon>
        <taxon>Pseudomonadota</taxon>
        <taxon>Alphaproteobacteria</taxon>
        <taxon>Kordiimonadales</taxon>
        <taxon>Temperatibacteraceae</taxon>
        <taxon>Gimibacter</taxon>
    </lineage>
</organism>
<keyword evidence="5 7" id="KW-1133">Transmembrane helix</keyword>
<evidence type="ECO:0000256" key="2">
    <source>
        <dbReference type="ARBA" id="ARBA00005236"/>
    </source>
</evidence>
<feature type="transmembrane region" description="Helical" evidence="7">
    <location>
        <begin position="321"/>
        <end position="342"/>
    </location>
</feature>
<feature type="domain" description="ABC3 transporter permease C-terminal" evidence="8">
    <location>
        <begin position="673"/>
        <end position="786"/>
    </location>
</feature>
<feature type="transmembrane region" description="Helical" evidence="7">
    <location>
        <begin position="761"/>
        <end position="780"/>
    </location>
</feature>
<evidence type="ECO:0000256" key="5">
    <source>
        <dbReference type="ARBA" id="ARBA00022989"/>
    </source>
</evidence>
<evidence type="ECO:0000256" key="3">
    <source>
        <dbReference type="ARBA" id="ARBA00022475"/>
    </source>
</evidence>